<gene>
    <name evidence="4" type="ORF">GM537_11315</name>
</gene>
<dbReference type="EMBL" id="WNHS01000145">
    <property type="protein sequence ID" value="MTW25386.1"/>
    <property type="molecule type" value="Genomic_DNA"/>
</dbReference>
<evidence type="ECO:0000256" key="1">
    <source>
        <dbReference type="ARBA" id="ARBA00022741"/>
    </source>
</evidence>
<keyword evidence="2" id="KW-0067">ATP-binding</keyword>
<protein>
    <submittedName>
        <fullName evidence="4">Hsp70 family protein</fullName>
    </submittedName>
</protein>
<dbReference type="InterPro" id="IPR029047">
    <property type="entry name" value="HSP70_peptide-bd_sf"/>
</dbReference>
<evidence type="ECO:0000256" key="3">
    <source>
        <dbReference type="ARBA" id="ARBA00023186"/>
    </source>
</evidence>
<proteinExistence type="predicted"/>
<dbReference type="InterPro" id="IPR013126">
    <property type="entry name" value="Hsp_70_fam"/>
</dbReference>
<sequence length="114" mass="12793">IIPKNSKVPNKYSEYFSTVVDNQQNVLVEVTQGDDEDPQFVTVIGESTIKLPGDWPAGTVLKVTYHYDVDQTVFVEVHDSDNHLLGTFEVERQANLDKSAVEVASRKIKDLTID</sequence>
<accession>A0A6G2DVY3</accession>
<evidence type="ECO:0000313" key="4">
    <source>
        <dbReference type="EMBL" id="MTW25386.1"/>
    </source>
</evidence>
<name>A0A6G2DVY3_STREE</name>
<evidence type="ECO:0000256" key="2">
    <source>
        <dbReference type="ARBA" id="ARBA00022840"/>
    </source>
</evidence>
<dbReference type="RefSeq" id="WP_155459616.1">
    <property type="nucleotide sequence ID" value="NZ_WNHS01000145.1"/>
</dbReference>
<evidence type="ECO:0000313" key="5">
    <source>
        <dbReference type="Proteomes" id="UP000490982"/>
    </source>
</evidence>
<dbReference type="Pfam" id="PF00012">
    <property type="entry name" value="HSP70"/>
    <property type="match status" value="1"/>
</dbReference>
<dbReference type="Proteomes" id="UP000490982">
    <property type="component" value="Unassembled WGS sequence"/>
</dbReference>
<reference evidence="4 5" key="1">
    <citation type="submission" date="2019-11" db="EMBL/GenBank/DDBJ databases">
        <title>Growth characteristics of pneumococcus vary with the chemical composition of the capsule and with environmental conditions.</title>
        <authorList>
            <person name="Tothpal A."/>
            <person name="Desobry K."/>
            <person name="Joshi S."/>
            <person name="Wyllie A.L."/>
            <person name="Weinberger D.M."/>
        </authorList>
    </citation>
    <scope>NUCLEOTIDE SEQUENCE [LARGE SCALE GENOMIC DNA]</scope>
    <source>
        <strain evidence="5">pnumococcus23A</strain>
    </source>
</reference>
<comment type="caution">
    <text evidence="4">The sequence shown here is derived from an EMBL/GenBank/DDBJ whole genome shotgun (WGS) entry which is preliminary data.</text>
</comment>
<dbReference type="GO" id="GO:0140662">
    <property type="term" value="F:ATP-dependent protein folding chaperone"/>
    <property type="evidence" value="ECO:0007669"/>
    <property type="project" value="InterPro"/>
</dbReference>
<keyword evidence="3" id="KW-0143">Chaperone</keyword>
<dbReference type="Gene3D" id="2.60.34.10">
    <property type="entry name" value="Substrate Binding Domain Of DNAk, Chain A, domain 1"/>
    <property type="match status" value="1"/>
</dbReference>
<dbReference type="SUPFAM" id="SSF100920">
    <property type="entry name" value="Heat shock protein 70kD (HSP70), peptide-binding domain"/>
    <property type="match status" value="1"/>
</dbReference>
<dbReference type="GO" id="GO:0005524">
    <property type="term" value="F:ATP binding"/>
    <property type="evidence" value="ECO:0007669"/>
    <property type="project" value="UniProtKB-KW"/>
</dbReference>
<keyword evidence="1" id="KW-0547">Nucleotide-binding</keyword>
<dbReference type="AlphaFoldDB" id="A0A6G2DVY3"/>
<feature type="non-terminal residue" evidence="4">
    <location>
        <position position="1"/>
    </location>
</feature>
<organism evidence="4 5">
    <name type="scientific">Streptococcus pneumoniae</name>
    <dbReference type="NCBI Taxonomy" id="1313"/>
    <lineage>
        <taxon>Bacteria</taxon>
        <taxon>Bacillati</taxon>
        <taxon>Bacillota</taxon>
        <taxon>Bacilli</taxon>
        <taxon>Lactobacillales</taxon>
        <taxon>Streptococcaceae</taxon>
        <taxon>Streptococcus</taxon>
    </lineage>
</organism>